<dbReference type="Proteomes" id="UP001196408">
    <property type="component" value="Unassembled WGS sequence"/>
</dbReference>
<keyword evidence="4 6" id="KW-0067">ATP-binding</keyword>
<dbReference type="Proteomes" id="UP001197492">
    <property type="component" value="Unassembled WGS sequence"/>
</dbReference>
<dbReference type="GeneID" id="301324730"/>
<dbReference type="RefSeq" id="WP_217747987.1">
    <property type="nucleotide sequence ID" value="NZ_JAHOEB010000022.1"/>
</dbReference>
<protein>
    <submittedName>
        <fullName evidence="6">ABC transporter ATP-binding protein</fullName>
    </submittedName>
</protein>
<dbReference type="InterPro" id="IPR003593">
    <property type="entry name" value="AAA+_ATPase"/>
</dbReference>
<dbReference type="PROSITE" id="PS50893">
    <property type="entry name" value="ABC_TRANSPORTER_2"/>
    <property type="match status" value="1"/>
</dbReference>
<evidence type="ECO:0000256" key="3">
    <source>
        <dbReference type="ARBA" id="ARBA00022741"/>
    </source>
</evidence>
<keyword evidence="2" id="KW-0813">Transport</keyword>
<comment type="similarity">
    <text evidence="1">Belongs to the ABC transporter superfamily.</text>
</comment>
<evidence type="ECO:0000313" key="6">
    <source>
        <dbReference type="EMBL" id="MBV3383250.1"/>
    </source>
</evidence>
<dbReference type="GO" id="GO:0005524">
    <property type="term" value="F:ATP binding"/>
    <property type="evidence" value="ECO:0007669"/>
    <property type="project" value="UniProtKB-KW"/>
</dbReference>
<comment type="caution">
    <text evidence="6">The sequence shown here is derived from an EMBL/GenBank/DDBJ whole genome shotgun (WGS) entry which is preliminary data.</text>
</comment>
<sequence>MNSIEIKHLTKSFGDTKAVDDLSFSVEKGTFFSFLGINGAGKSTTISMICGELTSDAGEIYIEGKDIKTHMDEARTTIGVVYQNSALDDVLTVYDNLKYRAALYGITGNSFKKKLEELSILLDFKDFLKKPLNKLSGGQRRRIDIARALIHEPELLILDEPTTGLDPQTRKILWKVIDNLRKEKHMTVFLTTHYMEEAAEADQVVIIDHGRQIASGTPHELKQKYAYDYLNIYHVKEEDIKSLGHPYTYNKDHYTIRVNHPGVVKEMILQKPELFNDFELVKGRMDDVFLNVTGNKLLGGEQS</sequence>
<dbReference type="SMART" id="SM00382">
    <property type="entry name" value="AAA"/>
    <property type="match status" value="1"/>
</dbReference>
<evidence type="ECO:0000256" key="1">
    <source>
        <dbReference type="ARBA" id="ARBA00005417"/>
    </source>
</evidence>
<keyword evidence="3" id="KW-0547">Nucleotide-binding</keyword>
<dbReference type="InterPro" id="IPR017871">
    <property type="entry name" value="ABC_transporter-like_CS"/>
</dbReference>
<dbReference type="AlphaFoldDB" id="A0AAW4MVM5"/>
<dbReference type="InterPro" id="IPR050763">
    <property type="entry name" value="ABC_transporter_ATP-binding"/>
</dbReference>
<dbReference type="EMBL" id="JAHOEF010000058">
    <property type="protein sequence ID" value="MBV3383250.1"/>
    <property type="molecule type" value="Genomic_DNA"/>
</dbReference>
<keyword evidence="9" id="KW-1185">Reference proteome</keyword>
<dbReference type="InterPro" id="IPR003439">
    <property type="entry name" value="ABC_transporter-like_ATP-bd"/>
</dbReference>
<reference evidence="6 9" key="1">
    <citation type="submission" date="2021-06" db="EMBL/GenBank/DDBJ databases">
        <title>Collection of gut derived symbiotic bacterial strains cultured from healthy donors.</title>
        <authorList>
            <person name="Lin H."/>
            <person name="Littmann E."/>
            <person name="Pamer E.G."/>
        </authorList>
    </citation>
    <scope>NUCLEOTIDE SEQUENCE</scope>
    <source>
        <strain evidence="7 9">MSK.21.70</strain>
        <strain evidence="6">MSK.21.82</strain>
    </source>
</reference>
<name>A0AAW4MVM5_9FIRM</name>
<evidence type="ECO:0000259" key="5">
    <source>
        <dbReference type="PROSITE" id="PS50893"/>
    </source>
</evidence>
<evidence type="ECO:0000313" key="7">
    <source>
        <dbReference type="EMBL" id="MBV3392620.1"/>
    </source>
</evidence>
<dbReference type="GO" id="GO:0016887">
    <property type="term" value="F:ATP hydrolysis activity"/>
    <property type="evidence" value="ECO:0007669"/>
    <property type="project" value="InterPro"/>
</dbReference>
<evidence type="ECO:0000256" key="4">
    <source>
        <dbReference type="ARBA" id="ARBA00022840"/>
    </source>
</evidence>
<gene>
    <name evidence="6" type="ORF">KSV97_08465</name>
    <name evidence="7" type="ORF">KSW06_04975</name>
</gene>
<evidence type="ECO:0000256" key="2">
    <source>
        <dbReference type="ARBA" id="ARBA00022448"/>
    </source>
</evidence>
<evidence type="ECO:0000313" key="9">
    <source>
        <dbReference type="Proteomes" id="UP001197492"/>
    </source>
</evidence>
<dbReference type="PANTHER" id="PTHR42711:SF5">
    <property type="entry name" value="ABC TRANSPORTER ATP-BINDING PROTEIN NATA"/>
    <property type="match status" value="1"/>
</dbReference>
<accession>A0AAW4MVM5</accession>
<organism evidence="6 8">
    <name type="scientific">Catenibacterium mitsuokai</name>
    <dbReference type="NCBI Taxonomy" id="100886"/>
    <lineage>
        <taxon>Bacteria</taxon>
        <taxon>Bacillati</taxon>
        <taxon>Bacillota</taxon>
        <taxon>Erysipelotrichia</taxon>
        <taxon>Erysipelotrichales</taxon>
        <taxon>Coprobacillaceae</taxon>
        <taxon>Catenibacterium</taxon>
    </lineage>
</organism>
<dbReference type="EMBL" id="JAHOEL010000022">
    <property type="protein sequence ID" value="MBV3392620.1"/>
    <property type="molecule type" value="Genomic_DNA"/>
</dbReference>
<proteinExistence type="inferred from homology"/>
<dbReference type="Pfam" id="PF00005">
    <property type="entry name" value="ABC_tran"/>
    <property type="match status" value="1"/>
</dbReference>
<feature type="domain" description="ABC transporter" evidence="5">
    <location>
        <begin position="4"/>
        <end position="234"/>
    </location>
</feature>
<dbReference type="PROSITE" id="PS00211">
    <property type="entry name" value="ABC_TRANSPORTER_1"/>
    <property type="match status" value="1"/>
</dbReference>
<evidence type="ECO:0000313" key="8">
    <source>
        <dbReference type="Proteomes" id="UP001196408"/>
    </source>
</evidence>
<dbReference type="PANTHER" id="PTHR42711">
    <property type="entry name" value="ABC TRANSPORTER ATP-BINDING PROTEIN"/>
    <property type="match status" value="1"/>
</dbReference>